<organism evidence="1 2">
    <name type="scientific">Actinoplanes nipponensis</name>
    <dbReference type="NCBI Taxonomy" id="135950"/>
    <lineage>
        <taxon>Bacteria</taxon>
        <taxon>Bacillati</taxon>
        <taxon>Actinomycetota</taxon>
        <taxon>Actinomycetes</taxon>
        <taxon>Micromonosporales</taxon>
        <taxon>Micromonosporaceae</taxon>
        <taxon>Actinoplanes</taxon>
    </lineage>
</organism>
<gene>
    <name evidence="1" type="ORF">Ani05nite_42640</name>
</gene>
<evidence type="ECO:0008006" key="3">
    <source>
        <dbReference type="Google" id="ProtNLM"/>
    </source>
</evidence>
<dbReference type="EMBL" id="BOMQ01000052">
    <property type="protein sequence ID" value="GIE50730.1"/>
    <property type="molecule type" value="Genomic_DNA"/>
</dbReference>
<dbReference type="SUPFAM" id="SSF48371">
    <property type="entry name" value="ARM repeat"/>
    <property type="match status" value="1"/>
</dbReference>
<name>A0A919JK34_9ACTN</name>
<protein>
    <recommendedName>
        <fullName evidence="3">HEAT repeat domain-containing protein</fullName>
    </recommendedName>
</protein>
<dbReference type="InterPro" id="IPR016024">
    <property type="entry name" value="ARM-type_fold"/>
</dbReference>
<dbReference type="Proteomes" id="UP000647172">
    <property type="component" value="Unassembled WGS sequence"/>
</dbReference>
<dbReference type="AlphaFoldDB" id="A0A919JK34"/>
<evidence type="ECO:0000313" key="2">
    <source>
        <dbReference type="Proteomes" id="UP000647172"/>
    </source>
</evidence>
<proteinExistence type="predicted"/>
<comment type="caution">
    <text evidence="1">The sequence shown here is derived from an EMBL/GenBank/DDBJ whole genome shotgun (WGS) entry which is preliminary data.</text>
</comment>
<keyword evidence="2" id="KW-1185">Reference proteome</keyword>
<dbReference type="InterPro" id="IPR011989">
    <property type="entry name" value="ARM-like"/>
</dbReference>
<reference evidence="1" key="1">
    <citation type="submission" date="2021-01" db="EMBL/GenBank/DDBJ databases">
        <title>Whole genome shotgun sequence of Actinoplanes nipponensis NBRC 14063.</title>
        <authorList>
            <person name="Komaki H."/>
            <person name="Tamura T."/>
        </authorList>
    </citation>
    <scope>NUCLEOTIDE SEQUENCE</scope>
    <source>
        <strain evidence="1">NBRC 14063</strain>
    </source>
</reference>
<accession>A0A919JK34</accession>
<sequence length="589" mass="63209">MSLIEELDSSDDHVRLRATRRAGDEGGAELVGRLLDLALHDPTEVRTTGGIAEVYEHVGSAAASGLRRILDRQDGLDERIRAAAFDLTEDDERVGTLLYYLGGRYEPVRRELADSGEERLRLRALKAMLSLHRTGELTRRGLADPSPAVRVEAIEGAKGVTLAELERMLSDPAPPVRLAAAQSLRYAADSVAYVVAACAETEPKVREAFLPGLIWRRRTDAVQAALVGYLAADGYVQRTAAGALAHADDPGVAAAIATRILVHPDERDLPELVAYEHLLRHVPELRAPLEHLHRHTPSDPLRRSLTQALAAGAAAYPGADPADGLDAAQRARLLREALRWALAALESAGAAPGDDGAEDPLGGLRAWLAAPDDDTADRWVTELDWFGAGVAAECLHAAVSGDLPRALTAGIRAARQAARSDPAPGWERLGPAADEDRAAELTRLVHLGTARQIRAGVHPLPPGPLSPLLRHGPDALRVGTHFPRPSPALQLRRPLALRFSWPPVSAVLQVPCPGCGVPLRVAGPVQWRYHDDDRVAESEDGYAGELAGECAACGAAGRARIRLSMTHGRFDDSHELTWDAVEVLGGRHE</sequence>
<dbReference type="RefSeq" id="WP_203770685.1">
    <property type="nucleotide sequence ID" value="NZ_BAAAYJ010000017.1"/>
</dbReference>
<dbReference type="Gene3D" id="1.25.10.10">
    <property type="entry name" value="Leucine-rich Repeat Variant"/>
    <property type="match status" value="1"/>
</dbReference>
<evidence type="ECO:0000313" key="1">
    <source>
        <dbReference type="EMBL" id="GIE50730.1"/>
    </source>
</evidence>